<dbReference type="PANTHER" id="PTHR24416:SF525">
    <property type="entry name" value="INSULIN-LIKE RECEPTOR"/>
    <property type="match status" value="1"/>
</dbReference>
<keyword evidence="3" id="KW-0732">Signal</keyword>
<reference evidence="10" key="1">
    <citation type="submission" date="2021-02" db="EMBL/GenBank/DDBJ databases">
        <authorList>
            <person name="Nowell W R."/>
        </authorList>
    </citation>
    <scope>NUCLEOTIDE SEQUENCE</scope>
</reference>
<evidence type="ECO:0000256" key="3">
    <source>
        <dbReference type="ARBA" id="ARBA00022729"/>
    </source>
</evidence>
<keyword evidence="2" id="KW-0812">Transmembrane</keyword>
<dbReference type="EMBL" id="CAJOBR010021868">
    <property type="protein sequence ID" value="CAF4942452.1"/>
    <property type="molecule type" value="Genomic_DNA"/>
</dbReference>
<sequence length="86" mass="9449">TLTESDMIQLALDVADGMDYLSDQKFVHRDLAARNCLVNANKTCKVGEGCPRSGRPLESDIERLKVLIEGNPRLTARELSAMLGCN</sequence>
<dbReference type="SUPFAM" id="SSF56112">
    <property type="entry name" value="Protein kinase-like (PK-like)"/>
    <property type="match status" value="1"/>
</dbReference>
<evidence type="ECO:0000259" key="9">
    <source>
        <dbReference type="PROSITE" id="PS50011"/>
    </source>
</evidence>
<keyword evidence="6" id="KW-0067">ATP-binding</keyword>
<evidence type="ECO:0000256" key="2">
    <source>
        <dbReference type="ARBA" id="ARBA00022692"/>
    </source>
</evidence>
<dbReference type="GO" id="GO:0005886">
    <property type="term" value="C:plasma membrane"/>
    <property type="evidence" value="ECO:0007669"/>
    <property type="project" value="TreeGrafter"/>
</dbReference>
<evidence type="ECO:0000256" key="4">
    <source>
        <dbReference type="ARBA" id="ARBA00022737"/>
    </source>
</evidence>
<proteinExistence type="predicted"/>
<keyword evidence="8" id="KW-0472">Membrane</keyword>
<gene>
    <name evidence="10" type="ORF">QYT958_LOCUS32854</name>
</gene>
<dbReference type="GO" id="GO:0004714">
    <property type="term" value="F:transmembrane receptor protein tyrosine kinase activity"/>
    <property type="evidence" value="ECO:0007669"/>
    <property type="project" value="TreeGrafter"/>
</dbReference>
<dbReference type="InterPro" id="IPR008266">
    <property type="entry name" value="Tyr_kinase_AS"/>
</dbReference>
<organism evidence="10 11">
    <name type="scientific">Rotaria socialis</name>
    <dbReference type="NCBI Taxonomy" id="392032"/>
    <lineage>
        <taxon>Eukaryota</taxon>
        <taxon>Metazoa</taxon>
        <taxon>Spiralia</taxon>
        <taxon>Gnathifera</taxon>
        <taxon>Rotifera</taxon>
        <taxon>Eurotatoria</taxon>
        <taxon>Bdelloidea</taxon>
        <taxon>Philodinida</taxon>
        <taxon>Philodinidae</taxon>
        <taxon>Rotaria</taxon>
    </lineage>
</organism>
<dbReference type="AlphaFoldDB" id="A0A821XEZ8"/>
<accession>A0A821XEZ8</accession>
<dbReference type="GO" id="GO:0043235">
    <property type="term" value="C:receptor complex"/>
    <property type="evidence" value="ECO:0007669"/>
    <property type="project" value="TreeGrafter"/>
</dbReference>
<evidence type="ECO:0000256" key="6">
    <source>
        <dbReference type="ARBA" id="ARBA00022840"/>
    </source>
</evidence>
<feature type="non-terminal residue" evidence="10">
    <location>
        <position position="1"/>
    </location>
</feature>
<dbReference type="Proteomes" id="UP000663848">
    <property type="component" value="Unassembled WGS sequence"/>
</dbReference>
<dbReference type="PROSITE" id="PS50011">
    <property type="entry name" value="PROTEIN_KINASE_DOM"/>
    <property type="match status" value="1"/>
</dbReference>
<dbReference type="Gene3D" id="1.10.510.10">
    <property type="entry name" value="Transferase(Phosphotransferase) domain 1"/>
    <property type="match status" value="1"/>
</dbReference>
<dbReference type="InterPro" id="IPR000719">
    <property type="entry name" value="Prot_kinase_dom"/>
</dbReference>
<dbReference type="GO" id="GO:0005524">
    <property type="term" value="F:ATP binding"/>
    <property type="evidence" value="ECO:0007669"/>
    <property type="project" value="UniProtKB-KW"/>
</dbReference>
<comment type="caution">
    <text evidence="10">The sequence shown here is derived from an EMBL/GenBank/DDBJ whole genome shotgun (WGS) entry which is preliminary data.</text>
</comment>
<evidence type="ECO:0000256" key="7">
    <source>
        <dbReference type="ARBA" id="ARBA00022989"/>
    </source>
</evidence>
<dbReference type="Pfam" id="PF07714">
    <property type="entry name" value="PK_Tyr_Ser-Thr"/>
    <property type="match status" value="1"/>
</dbReference>
<evidence type="ECO:0000256" key="5">
    <source>
        <dbReference type="ARBA" id="ARBA00022741"/>
    </source>
</evidence>
<comment type="subcellular location">
    <subcellularLocation>
        <location evidence="1">Membrane</location>
        <topology evidence="1">Single-pass type I membrane protein</topology>
    </subcellularLocation>
</comment>
<keyword evidence="4" id="KW-0677">Repeat</keyword>
<evidence type="ECO:0000256" key="8">
    <source>
        <dbReference type="ARBA" id="ARBA00023136"/>
    </source>
</evidence>
<evidence type="ECO:0000256" key="1">
    <source>
        <dbReference type="ARBA" id="ARBA00004479"/>
    </source>
</evidence>
<dbReference type="InterPro" id="IPR050122">
    <property type="entry name" value="RTK"/>
</dbReference>
<feature type="domain" description="Protein kinase" evidence="9">
    <location>
        <begin position="1"/>
        <end position="86"/>
    </location>
</feature>
<keyword evidence="5" id="KW-0547">Nucleotide-binding</keyword>
<keyword evidence="7" id="KW-1133">Transmembrane helix</keyword>
<evidence type="ECO:0000313" key="10">
    <source>
        <dbReference type="EMBL" id="CAF4942452.1"/>
    </source>
</evidence>
<dbReference type="GO" id="GO:0007169">
    <property type="term" value="P:cell surface receptor protein tyrosine kinase signaling pathway"/>
    <property type="evidence" value="ECO:0007669"/>
    <property type="project" value="TreeGrafter"/>
</dbReference>
<dbReference type="PROSITE" id="PS00109">
    <property type="entry name" value="PROTEIN_KINASE_TYR"/>
    <property type="match status" value="1"/>
</dbReference>
<dbReference type="PANTHER" id="PTHR24416">
    <property type="entry name" value="TYROSINE-PROTEIN KINASE RECEPTOR"/>
    <property type="match status" value="1"/>
</dbReference>
<name>A0A821XEZ8_9BILA</name>
<evidence type="ECO:0000313" key="11">
    <source>
        <dbReference type="Proteomes" id="UP000663848"/>
    </source>
</evidence>
<dbReference type="InterPro" id="IPR001245">
    <property type="entry name" value="Ser-Thr/Tyr_kinase_cat_dom"/>
</dbReference>
<dbReference type="InterPro" id="IPR011009">
    <property type="entry name" value="Kinase-like_dom_sf"/>
</dbReference>
<protein>
    <recommendedName>
        <fullName evidence="9">Protein kinase domain-containing protein</fullName>
    </recommendedName>
</protein>